<evidence type="ECO:0000313" key="2">
    <source>
        <dbReference type="Proteomes" id="UP001234297"/>
    </source>
</evidence>
<dbReference type="Proteomes" id="UP001234297">
    <property type="component" value="Chromosome 6"/>
</dbReference>
<accession>A0ACC2KYZ2</accession>
<evidence type="ECO:0000313" key="1">
    <source>
        <dbReference type="EMBL" id="KAJ8626434.1"/>
    </source>
</evidence>
<keyword evidence="2" id="KW-1185">Reference proteome</keyword>
<gene>
    <name evidence="1" type="ORF">MRB53_019741</name>
</gene>
<sequence length="221" mass="24690">MVPRSSPPCAPRLSTPPSTSKTASVLTALASSMITLSGRPIRTIRLELRDWRERRRSATDLMRKERSTLISIHGNHLGNRMDVPRVRLQLVHIFVGGRGLPLFSGWESETNRITAEINGNKNRTSAWSLSRAPHVTALTFTIRTTAPQRSFDSATRVFASGSLHSDTKKLPGTMEKMQVSGAELVLKFVWSLSCKCNGVLLREDCKCRFTSLEQKKFVLLL</sequence>
<reference evidence="1 2" key="1">
    <citation type="journal article" date="2022" name="Hortic Res">
        <title>A haplotype resolved chromosomal level avocado genome allows analysis of novel avocado genes.</title>
        <authorList>
            <person name="Nath O."/>
            <person name="Fletcher S.J."/>
            <person name="Hayward A."/>
            <person name="Shaw L.M."/>
            <person name="Masouleh A.K."/>
            <person name="Furtado A."/>
            <person name="Henry R.J."/>
            <person name="Mitter N."/>
        </authorList>
    </citation>
    <scope>NUCLEOTIDE SEQUENCE [LARGE SCALE GENOMIC DNA]</scope>
    <source>
        <strain evidence="2">cv. Hass</strain>
    </source>
</reference>
<name>A0ACC2KYZ2_PERAE</name>
<organism evidence="1 2">
    <name type="scientific">Persea americana</name>
    <name type="common">Avocado</name>
    <dbReference type="NCBI Taxonomy" id="3435"/>
    <lineage>
        <taxon>Eukaryota</taxon>
        <taxon>Viridiplantae</taxon>
        <taxon>Streptophyta</taxon>
        <taxon>Embryophyta</taxon>
        <taxon>Tracheophyta</taxon>
        <taxon>Spermatophyta</taxon>
        <taxon>Magnoliopsida</taxon>
        <taxon>Magnoliidae</taxon>
        <taxon>Laurales</taxon>
        <taxon>Lauraceae</taxon>
        <taxon>Persea</taxon>
    </lineage>
</organism>
<comment type="caution">
    <text evidence="1">The sequence shown here is derived from an EMBL/GenBank/DDBJ whole genome shotgun (WGS) entry which is preliminary data.</text>
</comment>
<dbReference type="EMBL" id="CM056814">
    <property type="protein sequence ID" value="KAJ8626434.1"/>
    <property type="molecule type" value="Genomic_DNA"/>
</dbReference>
<proteinExistence type="predicted"/>
<protein>
    <submittedName>
        <fullName evidence="1">Uncharacterized protein</fullName>
    </submittedName>
</protein>